<proteinExistence type="predicted"/>
<dbReference type="EMBL" id="BAAANO010000010">
    <property type="protein sequence ID" value="GAA2004197.1"/>
    <property type="molecule type" value="Genomic_DNA"/>
</dbReference>
<accession>A0ABP5EPI5</accession>
<evidence type="ECO:0000313" key="2">
    <source>
        <dbReference type="Proteomes" id="UP001500755"/>
    </source>
</evidence>
<comment type="caution">
    <text evidence="1">The sequence shown here is derived from an EMBL/GenBank/DDBJ whole genome shotgun (WGS) entry which is preliminary data.</text>
</comment>
<reference evidence="2" key="1">
    <citation type="journal article" date="2019" name="Int. J. Syst. Evol. Microbiol.">
        <title>The Global Catalogue of Microorganisms (GCM) 10K type strain sequencing project: providing services to taxonomists for standard genome sequencing and annotation.</title>
        <authorList>
            <consortium name="The Broad Institute Genomics Platform"/>
            <consortium name="The Broad Institute Genome Sequencing Center for Infectious Disease"/>
            <person name="Wu L."/>
            <person name="Ma J."/>
        </authorList>
    </citation>
    <scope>NUCLEOTIDE SEQUENCE [LARGE SCALE GENOMIC DNA]</scope>
    <source>
        <strain evidence="2">JCM 14546</strain>
    </source>
</reference>
<dbReference type="Proteomes" id="UP001500755">
    <property type="component" value="Unassembled WGS sequence"/>
</dbReference>
<evidence type="ECO:0000313" key="1">
    <source>
        <dbReference type="EMBL" id="GAA2004197.1"/>
    </source>
</evidence>
<dbReference type="RefSeq" id="WP_344307874.1">
    <property type="nucleotide sequence ID" value="NZ_BAAANO010000010.1"/>
</dbReference>
<keyword evidence="2" id="KW-1185">Reference proteome</keyword>
<protein>
    <submittedName>
        <fullName evidence="1">Uncharacterized protein</fullName>
    </submittedName>
</protein>
<name>A0ABP5EPI5_9MICO</name>
<gene>
    <name evidence="1" type="ORF">GCM10009755_11900</name>
</gene>
<sequence>MNEQDDALGFLAQDFADDLTDTVRAVVDDAAPFVATKVSGVARVSVRQSPSEGIPLKVNGDPLLTLLVSYECCLDGAEQYLAVEKSEVRVFAGAKTSREPLFRYEYDRKATRVPAAHIQIHAHRDAFTATMIRAGMSTPRGTRRARSNEVPSVSELHFPVGGHRFRPGLEDVLEMLIDEFGIDGASEARKALRAKRVEWRRKQTRSAVRDDPESAVEVLRSLGYSVSFTGDGPLPEPNLHRLSQP</sequence>
<organism evidence="1 2">
    <name type="scientific">Brevibacterium samyangense</name>
    <dbReference type="NCBI Taxonomy" id="366888"/>
    <lineage>
        <taxon>Bacteria</taxon>
        <taxon>Bacillati</taxon>
        <taxon>Actinomycetota</taxon>
        <taxon>Actinomycetes</taxon>
        <taxon>Micrococcales</taxon>
        <taxon>Brevibacteriaceae</taxon>
        <taxon>Brevibacterium</taxon>
    </lineage>
</organism>